<gene>
    <name evidence="2" type="ORF">C6569_21310</name>
</gene>
<dbReference type="SUPFAM" id="SSF53850">
    <property type="entry name" value="Periplasmic binding protein-like II"/>
    <property type="match status" value="1"/>
</dbReference>
<proteinExistence type="predicted"/>
<feature type="chain" id="PRO_5015483795" description="TAXI family TRAP transporter solute-binding subunit" evidence="1">
    <location>
        <begin position="22"/>
        <end position="328"/>
    </location>
</feature>
<evidence type="ECO:0000313" key="2">
    <source>
        <dbReference type="EMBL" id="AVO47376.1"/>
    </source>
</evidence>
<protein>
    <recommendedName>
        <fullName evidence="4">TAXI family TRAP transporter solute-binding subunit</fullName>
    </recommendedName>
</protein>
<dbReference type="PANTHER" id="PTHR42941:SF1">
    <property type="entry name" value="SLL1037 PROTEIN"/>
    <property type="match status" value="1"/>
</dbReference>
<evidence type="ECO:0000256" key="1">
    <source>
        <dbReference type="SAM" id="SignalP"/>
    </source>
</evidence>
<keyword evidence="3" id="KW-1185">Reference proteome</keyword>
<dbReference type="InterPro" id="IPR011852">
    <property type="entry name" value="TRAP_TAXI"/>
</dbReference>
<dbReference type="NCBIfam" id="TIGR02122">
    <property type="entry name" value="TRAP_TAXI"/>
    <property type="match status" value="1"/>
</dbReference>
<dbReference type="Pfam" id="PF16868">
    <property type="entry name" value="NMT1_3"/>
    <property type="match status" value="1"/>
</dbReference>
<sequence>MLKRMIVAAGMAAGLMAGALAPAGAQTVEWRGGSIGGGWYTIVSGAAKLLEDKIPGMTIKAVPGGGAANPVAVQQGQAQLAMSIDIFAAMAASGTGTYQGRPAADKLRMIGQSFGDTPYHFIRAPGQTMDIATLFKEGRNIRFGGANNGATDEIALRWLLAVYGQTYDSLRARGWRFQLAAYGDLAAAYRDGQLDYAFFALGLPGSAVVDMATGRDGEILDIPQDVMDAFKQRHGMGSGVIPAGTYPRFQGTREVKTLVMATTLVTSSDVSEDIVYKITKAICENVAELPRIHGSLKDYRCETAIANRPVPVHPGALRYYRERGWVQG</sequence>
<organism evidence="2 3">
    <name type="scientific">Phreatobacter cathodiphilus</name>
    <dbReference type="NCBI Taxonomy" id="1868589"/>
    <lineage>
        <taxon>Bacteria</taxon>
        <taxon>Pseudomonadati</taxon>
        <taxon>Pseudomonadota</taxon>
        <taxon>Alphaproteobacteria</taxon>
        <taxon>Hyphomicrobiales</taxon>
        <taxon>Phreatobacteraceae</taxon>
        <taxon>Phreatobacter</taxon>
    </lineage>
</organism>
<dbReference type="AlphaFoldDB" id="A0A2S0NH85"/>
<reference evidence="2 3" key="1">
    <citation type="submission" date="2018-03" db="EMBL/GenBank/DDBJ databases">
        <title>Genome sequencing of Phreatobacter sp.</title>
        <authorList>
            <person name="Kim S.-J."/>
            <person name="Heo J."/>
            <person name="Kwon S.-W."/>
        </authorList>
    </citation>
    <scope>NUCLEOTIDE SEQUENCE [LARGE SCALE GENOMIC DNA]</scope>
    <source>
        <strain evidence="2 3">S-12</strain>
    </source>
</reference>
<dbReference type="PANTHER" id="PTHR42941">
    <property type="entry name" value="SLL1037 PROTEIN"/>
    <property type="match status" value="1"/>
</dbReference>
<dbReference type="KEGG" id="phr:C6569_21310"/>
<dbReference type="RefSeq" id="WP_106750746.1">
    <property type="nucleotide sequence ID" value="NZ_CP027668.1"/>
</dbReference>
<evidence type="ECO:0008006" key="4">
    <source>
        <dbReference type="Google" id="ProtNLM"/>
    </source>
</evidence>
<accession>A0A2S0NH85</accession>
<dbReference type="Proteomes" id="UP000237889">
    <property type="component" value="Chromosome"/>
</dbReference>
<evidence type="ECO:0000313" key="3">
    <source>
        <dbReference type="Proteomes" id="UP000237889"/>
    </source>
</evidence>
<dbReference type="Gene3D" id="3.40.190.10">
    <property type="entry name" value="Periplasmic binding protein-like II"/>
    <property type="match status" value="2"/>
</dbReference>
<dbReference type="OrthoDB" id="9776669at2"/>
<name>A0A2S0NH85_9HYPH</name>
<feature type="signal peptide" evidence="1">
    <location>
        <begin position="1"/>
        <end position="21"/>
    </location>
</feature>
<dbReference type="EMBL" id="CP027668">
    <property type="protein sequence ID" value="AVO47376.1"/>
    <property type="molecule type" value="Genomic_DNA"/>
</dbReference>
<keyword evidence="1" id="KW-0732">Signal</keyword>